<evidence type="ECO:0008006" key="3">
    <source>
        <dbReference type="Google" id="ProtNLM"/>
    </source>
</evidence>
<accession>A0AAV4MEG9</accession>
<dbReference type="EMBL" id="BPLQ01000392">
    <property type="protein sequence ID" value="GIX70813.1"/>
    <property type="molecule type" value="Genomic_DNA"/>
</dbReference>
<evidence type="ECO:0000313" key="1">
    <source>
        <dbReference type="EMBL" id="GIX70813.1"/>
    </source>
</evidence>
<reference evidence="1 2" key="1">
    <citation type="submission" date="2021-06" db="EMBL/GenBank/DDBJ databases">
        <title>Caerostris darwini draft genome.</title>
        <authorList>
            <person name="Kono N."/>
            <person name="Arakawa K."/>
        </authorList>
    </citation>
    <scope>NUCLEOTIDE SEQUENCE [LARGE SCALE GENOMIC DNA]</scope>
</reference>
<comment type="caution">
    <text evidence="1">The sequence shown here is derived from an EMBL/GenBank/DDBJ whole genome shotgun (WGS) entry which is preliminary data.</text>
</comment>
<protein>
    <recommendedName>
        <fullName evidence="3">Ycf15</fullName>
    </recommendedName>
</protein>
<sequence length="97" mass="11238">MEFSCFPSFPGIKSLPETFPSRTPSFGFHYRFLKLKANNALFRNRIKLIGGHDGEKSPTRFITHHSLKPRSDSLSLEKWNPHIILEEEKEQPSRKIG</sequence>
<dbReference type="Proteomes" id="UP001054837">
    <property type="component" value="Unassembled WGS sequence"/>
</dbReference>
<organism evidence="1 2">
    <name type="scientific">Caerostris darwini</name>
    <dbReference type="NCBI Taxonomy" id="1538125"/>
    <lineage>
        <taxon>Eukaryota</taxon>
        <taxon>Metazoa</taxon>
        <taxon>Ecdysozoa</taxon>
        <taxon>Arthropoda</taxon>
        <taxon>Chelicerata</taxon>
        <taxon>Arachnida</taxon>
        <taxon>Araneae</taxon>
        <taxon>Araneomorphae</taxon>
        <taxon>Entelegynae</taxon>
        <taxon>Araneoidea</taxon>
        <taxon>Araneidae</taxon>
        <taxon>Caerostris</taxon>
    </lineage>
</organism>
<gene>
    <name evidence="1" type="ORF">CDAR_172711</name>
</gene>
<proteinExistence type="predicted"/>
<evidence type="ECO:0000313" key="2">
    <source>
        <dbReference type="Proteomes" id="UP001054837"/>
    </source>
</evidence>
<dbReference type="AlphaFoldDB" id="A0AAV4MEG9"/>
<name>A0AAV4MEG9_9ARAC</name>
<keyword evidence="2" id="KW-1185">Reference proteome</keyword>